<proteinExistence type="predicted"/>
<protein>
    <submittedName>
        <fullName evidence="1">Uncharacterized protein</fullName>
    </submittedName>
</protein>
<evidence type="ECO:0000313" key="1">
    <source>
        <dbReference type="EMBL" id="PYD75058.1"/>
    </source>
</evidence>
<organism evidence="1 2">
    <name type="scientific">Novacetimonas pomaceti</name>
    <dbReference type="NCBI Taxonomy" id="2021998"/>
    <lineage>
        <taxon>Bacteria</taxon>
        <taxon>Pseudomonadati</taxon>
        <taxon>Pseudomonadota</taxon>
        <taxon>Alphaproteobacteria</taxon>
        <taxon>Acetobacterales</taxon>
        <taxon>Acetobacteraceae</taxon>
        <taxon>Novacetimonas</taxon>
    </lineage>
</organism>
<dbReference type="Proteomes" id="UP000247609">
    <property type="component" value="Unassembled WGS sequence"/>
</dbReference>
<accession>A0A318QCE0</accession>
<dbReference type="EMBL" id="NOXG01000015">
    <property type="protein sequence ID" value="PYD75058.1"/>
    <property type="molecule type" value="Genomic_DNA"/>
</dbReference>
<dbReference type="AlphaFoldDB" id="A0A318QCE0"/>
<name>A0A318QCE0_9PROT</name>
<reference evidence="1 2" key="1">
    <citation type="submission" date="2017-07" db="EMBL/GenBank/DDBJ databases">
        <title>A draft genome sequence of Komagataeibacter sp. T5K1.</title>
        <authorList>
            <person name="Skraban J."/>
            <person name="Cleenwerck I."/>
            <person name="Vandamme P."/>
            <person name="Trcek J."/>
        </authorList>
    </citation>
    <scope>NUCLEOTIDE SEQUENCE [LARGE SCALE GENOMIC DNA]</scope>
    <source>
        <strain evidence="1 2">T5K1</strain>
    </source>
</reference>
<sequence>MVKLFIKSFERRRLFEKRRHPKTFVIFYLQVIFTQSRHMRVPFSKVALSKISFPDFRNENLRRASQ</sequence>
<gene>
    <name evidence="1" type="ORF">CFR71_11205</name>
</gene>
<comment type="caution">
    <text evidence="1">The sequence shown here is derived from an EMBL/GenBank/DDBJ whole genome shotgun (WGS) entry which is preliminary data.</text>
</comment>
<evidence type="ECO:0000313" key="2">
    <source>
        <dbReference type="Proteomes" id="UP000247609"/>
    </source>
</evidence>